<evidence type="ECO:0000259" key="3">
    <source>
        <dbReference type="Pfam" id="PF05030"/>
    </source>
</evidence>
<dbReference type="Pfam" id="PF05030">
    <property type="entry name" value="SSXT"/>
    <property type="match status" value="1"/>
</dbReference>
<feature type="compositionally biased region" description="Low complexity" evidence="2">
    <location>
        <begin position="303"/>
        <end position="320"/>
    </location>
</feature>
<feature type="region of interest" description="Disordered" evidence="2">
    <location>
        <begin position="207"/>
        <end position="333"/>
    </location>
</feature>
<dbReference type="Proteomes" id="UP000039865">
    <property type="component" value="Unassembled WGS sequence"/>
</dbReference>
<dbReference type="AlphaFoldDB" id="A0A077ZTI4"/>
<gene>
    <name evidence="4" type="primary">Contig12370.g13206</name>
    <name evidence="4" type="ORF">STYLEM_1608</name>
</gene>
<feature type="compositionally biased region" description="Basic and acidic residues" evidence="2">
    <location>
        <begin position="250"/>
        <end position="271"/>
    </location>
</feature>
<name>A0A077ZTI4_STYLE</name>
<dbReference type="CDD" id="cd00167">
    <property type="entry name" value="SANT"/>
    <property type="match status" value="1"/>
</dbReference>
<protein>
    <recommendedName>
        <fullName evidence="3">SS18 N-terminal domain-containing protein</fullName>
    </recommendedName>
</protein>
<keyword evidence="5" id="KW-1185">Reference proteome</keyword>
<evidence type="ECO:0000256" key="1">
    <source>
        <dbReference type="ARBA" id="ARBA00007945"/>
    </source>
</evidence>
<reference evidence="4 5" key="1">
    <citation type="submission" date="2014-06" db="EMBL/GenBank/DDBJ databases">
        <authorList>
            <person name="Swart Estienne"/>
        </authorList>
    </citation>
    <scope>NUCLEOTIDE SEQUENCE [LARGE SCALE GENOMIC DNA]</scope>
    <source>
        <strain evidence="4 5">130c</strain>
    </source>
</reference>
<organism evidence="4 5">
    <name type="scientific">Stylonychia lemnae</name>
    <name type="common">Ciliate</name>
    <dbReference type="NCBI Taxonomy" id="5949"/>
    <lineage>
        <taxon>Eukaryota</taxon>
        <taxon>Sar</taxon>
        <taxon>Alveolata</taxon>
        <taxon>Ciliophora</taxon>
        <taxon>Intramacronucleata</taxon>
        <taxon>Spirotrichea</taxon>
        <taxon>Stichotrichia</taxon>
        <taxon>Sporadotrichida</taxon>
        <taxon>Oxytrichidae</taxon>
        <taxon>Stylonychinae</taxon>
        <taxon>Stylonychia</taxon>
    </lineage>
</organism>
<evidence type="ECO:0000256" key="2">
    <source>
        <dbReference type="SAM" id="MobiDB-lite"/>
    </source>
</evidence>
<feature type="compositionally biased region" description="Basic and acidic residues" evidence="2">
    <location>
        <begin position="1"/>
        <end position="10"/>
    </location>
</feature>
<evidence type="ECO:0000313" key="5">
    <source>
        <dbReference type="Proteomes" id="UP000039865"/>
    </source>
</evidence>
<feature type="domain" description="SS18 N-terminal" evidence="3">
    <location>
        <begin position="71"/>
        <end position="126"/>
    </location>
</feature>
<dbReference type="InterPro" id="IPR007726">
    <property type="entry name" value="SS18_N"/>
</dbReference>
<dbReference type="SUPFAM" id="SSF46689">
    <property type="entry name" value="Homeodomain-like"/>
    <property type="match status" value="1"/>
</dbReference>
<accession>A0A077ZTI4</accession>
<comment type="similarity">
    <text evidence="1">Belongs to the SS18 family.</text>
</comment>
<evidence type="ECO:0000313" key="4">
    <source>
        <dbReference type="EMBL" id="CDW72645.1"/>
    </source>
</evidence>
<dbReference type="InterPro" id="IPR001005">
    <property type="entry name" value="SANT/Myb"/>
</dbReference>
<dbReference type="InParanoid" id="A0A077ZTI4"/>
<proteinExistence type="inferred from homology"/>
<feature type="compositionally biased region" description="Polar residues" evidence="2">
    <location>
        <begin position="207"/>
        <end position="247"/>
    </location>
</feature>
<feature type="region of interest" description="Disordered" evidence="2">
    <location>
        <begin position="1"/>
        <end position="39"/>
    </location>
</feature>
<feature type="compositionally biased region" description="Basic residues" evidence="2">
    <location>
        <begin position="281"/>
        <end position="302"/>
    </location>
</feature>
<dbReference type="EMBL" id="CCKQ01001536">
    <property type="protein sequence ID" value="CDW72645.1"/>
    <property type="molecule type" value="Genomic_DNA"/>
</dbReference>
<sequence>MAEIDQKLKENLAVPTKDQKQFQQQNLPPPPSAYPQNHPINMSMFPGYFGYPQPMGVPNIPSQSPYSISTINTFQVQSILEDNKNMILKCLEDMNSEKNDDCVKLVERLHQNLVFLASAADLQSNSRFSAEDILGNQKPHIQMKERPKQVKIPWTEEEQQLFIEGLNTYGPKMQVRSHLQKHLIKESKRKQYPQLYSNNKYHGLGNHISSGNINIQTESSNSQNSNDIPQVKIENTGNLEMSGTNNKKNLKSEDQKEFDEPKDKINAKKIENSVNDEQVKRSSHNPSPKKSKFSKRIKKSFKKSQSNNQSKSKSPNQFSSKKSKDKSDLKSNN</sequence>
<dbReference type="InterPro" id="IPR009057">
    <property type="entry name" value="Homeodomain-like_sf"/>
</dbReference>
<dbReference type="OrthoDB" id="118550at2759"/>